<accession>A0AAD4D6K6</accession>
<protein>
    <submittedName>
        <fullName evidence="2">Uncharacterized protein</fullName>
    </submittedName>
</protein>
<feature type="region of interest" description="Disordered" evidence="1">
    <location>
        <begin position="93"/>
        <end position="129"/>
    </location>
</feature>
<evidence type="ECO:0000313" key="2">
    <source>
        <dbReference type="EMBL" id="KAG0270530.1"/>
    </source>
</evidence>
<evidence type="ECO:0000313" key="3">
    <source>
        <dbReference type="Proteomes" id="UP001194580"/>
    </source>
</evidence>
<proteinExistence type="predicted"/>
<comment type="caution">
    <text evidence="2">The sequence shown here is derived from an EMBL/GenBank/DDBJ whole genome shotgun (WGS) entry which is preliminary data.</text>
</comment>
<organism evidence="2 3">
    <name type="scientific">Linnemannia exigua</name>
    <dbReference type="NCBI Taxonomy" id="604196"/>
    <lineage>
        <taxon>Eukaryota</taxon>
        <taxon>Fungi</taxon>
        <taxon>Fungi incertae sedis</taxon>
        <taxon>Mucoromycota</taxon>
        <taxon>Mortierellomycotina</taxon>
        <taxon>Mortierellomycetes</taxon>
        <taxon>Mortierellales</taxon>
        <taxon>Mortierellaceae</taxon>
        <taxon>Linnemannia</taxon>
    </lineage>
</organism>
<dbReference type="EMBL" id="JAAAIL010001338">
    <property type="protein sequence ID" value="KAG0270530.1"/>
    <property type="molecule type" value="Genomic_DNA"/>
</dbReference>
<sequence length="129" mass="14412">MPGHSYPTPGIMSRHRPSDTVLPKHQFFLRRCANSYKGDYQEIRKGVGENAQELAEEELAAQPVVEDAEMEVLEDEGSQDSLELRKLLKQVARTASRMEKSNEGGNVGNEGEDGENAKSDTPLHRSRFV</sequence>
<gene>
    <name evidence="2" type="ORF">BGZ95_001647</name>
</gene>
<name>A0AAD4D6K6_9FUNG</name>
<dbReference type="Proteomes" id="UP001194580">
    <property type="component" value="Unassembled WGS sequence"/>
</dbReference>
<dbReference type="AlphaFoldDB" id="A0AAD4D6K6"/>
<evidence type="ECO:0000256" key="1">
    <source>
        <dbReference type="SAM" id="MobiDB-lite"/>
    </source>
</evidence>
<keyword evidence="3" id="KW-1185">Reference proteome</keyword>
<reference evidence="2" key="1">
    <citation type="journal article" date="2020" name="Fungal Divers.">
        <title>Resolving the Mortierellaceae phylogeny through synthesis of multi-gene phylogenetics and phylogenomics.</title>
        <authorList>
            <person name="Vandepol N."/>
            <person name="Liber J."/>
            <person name="Desiro A."/>
            <person name="Na H."/>
            <person name="Kennedy M."/>
            <person name="Barry K."/>
            <person name="Grigoriev I.V."/>
            <person name="Miller A.N."/>
            <person name="O'Donnell K."/>
            <person name="Stajich J.E."/>
            <person name="Bonito G."/>
        </authorList>
    </citation>
    <scope>NUCLEOTIDE SEQUENCE</scope>
    <source>
        <strain evidence="2">NRRL 28262</strain>
    </source>
</reference>